<sequence length="55" mass="6009">EGETGLVTHAVNRYVNNASQCESYLCGSPGMIDASIKVLCELGMSEDDIYYDKFA</sequence>
<organism evidence="1">
    <name type="scientific">marine sediment metagenome</name>
    <dbReference type="NCBI Taxonomy" id="412755"/>
    <lineage>
        <taxon>unclassified sequences</taxon>
        <taxon>metagenomes</taxon>
        <taxon>ecological metagenomes</taxon>
    </lineage>
</organism>
<dbReference type="SUPFAM" id="SSF52343">
    <property type="entry name" value="Ferredoxin reductase-like, C-terminal NADP-linked domain"/>
    <property type="match status" value="1"/>
</dbReference>
<dbReference type="Gene3D" id="3.40.50.80">
    <property type="entry name" value="Nucleotide-binding domain of ferredoxin-NADP reductase (FNR) module"/>
    <property type="match status" value="1"/>
</dbReference>
<evidence type="ECO:0008006" key="2">
    <source>
        <dbReference type="Google" id="ProtNLM"/>
    </source>
</evidence>
<name>A0A0F9CKW9_9ZZZZ</name>
<accession>A0A0F9CKW9</accession>
<proteinExistence type="predicted"/>
<dbReference type="AlphaFoldDB" id="A0A0F9CKW9"/>
<gene>
    <name evidence="1" type="ORF">LCGC14_2310030</name>
</gene>
<dbReference type="InterPro" id="IPR039261">
    <property type="entry name" value="FNR_nucleotide-bd"/>
</dbReference>
<protein>
    <recommendedName>
        <fullName evidence="2">Oxidoreductase FAD/NAD(P)-binding domain-containing protein</fullName>
    </recommendedName>
</protein>
<comment type="caution">
    <text evidence="1">The sequence shown here is derived from an EMBL/GenBank/DDBJ whole genome shotgun (WGS) entry which is preliminary data.</text>
</comment>
<reference evidence="1" key="1">
    <citation type="journal article" date="2015" name="Nature">
        <title>Complex archaea that bridge the gap between prokaryotes and eukaryotes.</title>
        <authorList>
            <person name="Spang A."/>
            <person name="Saw J.H."/>
            <person name="Jorgensen S.L."/>
            <person name="Zaremba-Niedzwiedzka K."/>
            <person name="Martijn J."/>
            <person name="Lind A.E."/>
            <person name="van Eijk R."/>
            <person name="Schleper C."/>
            <person name="Guy L."/>
            <person name="Ettema T.J."/>
        </authorList>
    </citation>
    <scope>NUCLEOTIDE SEQUENCE</scope>
</reference>
<evidence type="ECO:0000313" key="1">
    <source>
        <dbReference type="EMBL" id="KKL49983.1"/>
    </source>
</evidence>
<dbReference type="EMBL" id="LAZR01032763">
    <property type="protein sequence ID" value="KKL49983.1"/>
    <property type="molecule type" value="Genomic_DNA"/>
</dbReference>
<feature type="non-terminal residue" evidence="1">
    <location>
        <position position="1"/>
    </location>
</feature>